<dbReference type="EMBL" id="DQWE01000396">
    <property type="protein sequence ID" value="HDI83807.1"/>
    <property type="molecule type" value="Genomic_DNA"/>
</dbReference>
<dbReference type="InterPro" id="IPR002869">
    <property type="entry name" value="Pyrv_flavodox_OxRed_cen"/>
</dbReference>
<evidence type="ECO:0000313" key="3">
    <source>
        <dbReference type="EMBL" id="HDI83807.1"/>
    </source>
</evidence>
<dbReference type="InterPro" id="IPR019752">
    <property type="entry name" value="Pyrv/ketoisovalerate_OxRed_cat"/>
</dbReference>
<dbReference type="Pfam" id="PF01558">
    <property type="entry name" value="POR"/>
    <property type="match status" value="1"/>
</dbReference>
<name>A0A7C0VBI5_UNCW3</name>
<dbReference type="PANTHER" id="PTHR43854">
    <property type="entry name" value="INDOLEPYRUVATE OXIDOREDUCTASE SUBUNIT IORB"/>
    <property type="match status" value="1"/>
</dbReference>
<dbReference type="Gene3D" id="3.40.920.10">
    <property type="entry name" value="Pyruvate-ferredoxin oxidoreductase, PFOR, domain III"/>
    <property type="match status" value="1"/>
</dbReference>
<accession>A0A7C0VBI5</accession>
<dbReference type="Proteomes" id="UP000885847">
    <property type="component" value="Unassembled WGS sequence"/>
</dbReference>
<dbReference type="AlphaFoldDB" id="A0A7C0VBI5"/>
<gene>
    <name evidence="3" type="ORF">ENF18_08480</name>
</gene>
<sequence>MGPGMADFLFSLEKLEALRNVDYLKPDGIAVVSDYRFDPLPVAAGLADYPEGVIEKIKEMVKNAHIVHALDLALEAGTIRAMNIVMLGALSKFLPFKKDTWFRVIEKRVPPKFVDMNKRAFELGLNAV</sequence>
<proteinExistence type="predicted"/>
<protein>
    <recommendedName>
        <fullName evidence="2">Pyruvate/ketoisovalerate oxidoreductase catalytic domain-containing protein</fullName>
    </recommendedName>
</protein>
<dbReference type="InterPro" id="IPR052198">
    <property type="entry name" value="IorB_Oxidoreductase"/>
</dbReference>
<feature type="domain" description="Pyruvate/ketoisovalerate oxidoreductase catalytic" evidence="2">
    <location>
        <begin position="4"/>
        <end position="125"/>
    </location>
</feature>
<comment type="caution">
    <text evidence="3">The sequence shown here is derived from an EMBL/GenBank/DDBJ whole genome shotgun (WGS) entry which is preliminary data.</text>
</comment>
<evidence type="ECO:0000259" key="2">
    <source>
        <dbReference type="Pfam" id="PF01558"/>
    </source>
</evidence>
<keyword evidence="1" id="KW-0560">Oxidoreductase</keyword>
<dbReference type="SUPFAM" id="SSF53323">
    <property type="entry name" value="Pyruvate-ferredoxin oxidoreductase, PFOR, domain III"/>
    <property type="match status" value="1"/>
</dbReference>
<dbReference type="PANTHER" id="PTHR43854:SF1">
    <property type="entry name" value="INDOLEPYRUVATE OXIDOREDUCTASE SUBUNIT IORB"/>
    <property type="match status" value="1"/>
</dbReference>
<reference evidence="3" key="1">
    <citation type="journal article" date="2020" name="mSystems">
        <title>Genome- and Community-Level Interaction Insights into Carbon Utilization and Element Cycling Functions of Hydrothermarchaeota in Hydrothermal Sediment.</title>
        <authorList>
            <person name="Zhou Z."/>
            <person name="Liu Y."/>
            <person name="Xu W."/>
            <person name="Pan J."/>
            <person name="Luo Z.H."/>
            <person name="Li M."/>
        </authorList>
    </citation>
    <scope>NUCLEOTIDE SEQUENCE [LARGE SCALE GENOMIC DNA]</scope>
    <source>
        <strain evidence="3">HyVt-102</strain>
    </source>
</reference>
<organism evidence="3">
    <name type="scientific">candidate division WOR-3 bacterium</name>
    <dbReference type="NCBI Taxonomy" id="2052148"/>
    <lineage>
        <taxon>Bacteria</taxon>
        <taxon>Bacteria division WOR-3</taxon>
    </lineage>
</organism>
<dbReference type="GO" id="GO:0016903">
    <property type="term" value="F:oxidoreductase activity, acting on the aldehyde or oxo group of donors"/>
    <property type="evidence" value="ECO:0007669"/>
    <property type="project" value="InterPro"/>
</dbReference>
<evidence type="ECO:0000256" key="1">
    <source>
        <dbReference type="ARBA" id="ARBA00023002"/>
    </source>
</evidence>